<name>A0A4R2ESB0_9BACT</name>
<dbReference type="RefSeq" id="WP_131838380.1">
    <property type="nucleotide sequence ID" value="NZ_SLWB01000003.1"/>
</dbReference>
<evidence type="ECO:0000313" key="2">
    <source>
        <dbReference type="Proteomes" id="UP000294830"/>
    </source>
</evidence>
<accession>A0A4R2ESB0</accession>
<dbReference type="EMBL" id="SLWB01000003">
    <property type="protein sequence ID" value="TCN70506.1"/>
    <property type="molecule type" value="Genomic_DNA"/>
</dbReference>
<keyword evidence="2" id="KW-1185">Reference proteome</keyword>
<dbReference type="AlphaFoldDB" id="A0A4R2ESB0"/>
<evidence type="ECO:0000313" key="1">
    <source>
        <dbReference type="EMBL" id="TCN70506.1"/>
    </source>
</evidence>
<organism evidence="1 2">
    <name type="scientific">Acetobacteroides hydrogenigenes</name>
    <dbReference type="NCBI Taxonomy" id="979970"/>
    <lineage>
        <taxon>Bacteria</taxon>
        <taxon>Pseudomonadati</taxon>
        <taxon>Bacteroidota</taxon>
        <taxon>Bacteroidia</taxon>
        <taxon>Bacteroidales</taxon>
        <taxon>Rikenellaceae</taxon>
        <taxon>Acetobacteroides</taxon>
    </lineage>
</organism>
<comment type="caution">
    <text evidence="1">The sequence shown here is derived from an EMBL/GenBank/DDBJ whole genome shotgun (WGS) entry which is preliminary data.</text>
</comment>
<proteinExistence type="predicted"/>
<dbReference type="Proteomes" id="UP000294830">
    <property type="component" value="Unassembled WGS sequence"/>
</dbReference>
<dbReference type="OrthoDB" id="9180239at2"/>
<sequence length="132" mass="15182">MKKSEVPQDKSSLANVTREVCYAKEDEGCYNTALSTGWSIKAEALENAWTEIDRLTEEARKEVVAGTKSPVYYFMQRKLMDIALLAAYTGFWKITVRRHFKPSVFEKLSEKKLAIYADVFEISVQELKNFRG</sequence>
<protein>
    <submittedName>
        <fullName evidence="1">Uncharacterized protein</fullName>
    </submittedName>
</protein>
<reference evidence="1 2" key="1">
    <citation type="submission" date="2019-03" db="EMBL/GenBank/DDBJ databases">
        <title>Genomic Encyclopedia of Archaeal and Bacterial Type Strains, Phase II (KMG-II): from individual species to whole genera.</title>
        <authorList>
            <person name="Goeker M."/>
        </authorList>
    </citation>
    <scope>NUCLEOTIDE SEQUENCE [LARGE SCALE GENOMIC DNA]</scope>
    <source>
        <strain evidence="1 2">RL-C</strain>
    </source>
</reference>
<gene>
    <name evidence="1" type="ORF">CLV25_10321</name>
</gene>